<protein>
    <submittedName>
        <fullName evidence="2">Uncharacterized protein</fullName>
    </submittedName>
</protein>
<evidence type="ECO:0000256" key="1">
    <source>
        <dbReference type="SAM" id="SignalP"/>
    </source>
</evidence>
<accession>A0A1H4EGU0</accession>
<evidence type="ECO:0000313" key="2">
    <source>
        <dbReference type="EMBL" id="SEA84245.1"/>
    </source>
</evidence>
<keyword evidence="1" id="KW-0732">Signal</keyword>
<feature type="signal peptide" evidence="1">
    <location>
        <begin position="1"/>
        <end position="25"/>
    </location>
</feature>
<feature type="chain" id="PRO_5010194394" evidence="1">
    <location>
        <begin position="26"/>
        <end position="187"/>
    </location>
</feature>
<evidence type="ECO:0000313" key="3">
    <source>
        <dbReference type="Proteomes" id="UP000182257"/>
    </source>
</evidence>
<dbReference type="OrthoDB" id="1079699at2"/>
<dbReference type="AlphaFoldDB" id="A0A1H4EGU0"/>
<name>A0A1H4EGU0_XYLRU</name>
<organism evidence="2 3">
    <name type="scientific">Xylanibacter ruminicola</name>
    <name type="common">Prevotella ruminicola</name>
    <dbReference type="NCBI Taxonomy" id="839"/>
    <lineage>
        <taxon>Bacteria</taxon>
        <taxon>Pseudomonadati</taxon>
        <taxon>Bacteroidota</taxon>
        <taxon>Bacteroidia</taxon>
        <taxon>Bacteroidales</taxon>
        <taxon>Prevotellaceae</taxon>
        <taxon>Xylanibacter</taxon>
    </lineage>
</organism>
<dbReference type="RefSeq" id="WP_074762041.1">
    <property type="nucleotide sequence ID" value="NZ_FNRF01000005.1"/>
</dbReference>
<sequence length="187" mass="21093">MKKVITTIVVLAVIAAGVFSLSSSSDDTGQEISLTNLLDLLYNYEGTGRRPNTPLQFICRDDVQEGDKHYAEVVYGHGVKKGDKKDVGYEITTSSPHAYFFCMTFDSSVTAGLYYVDKGDAERFLARIAQEKTVQFNGKTFNVITKPDDKRLYITNPWGDGNYETQFAVYPITKEGDFYRIEIEVYD</sequence>
<dbReference type="Proteomes" id="UP000182257">
    <property type="component" value="Unassembled WGS sequence"/>
</dbReference>
<gene>
    <name evidence="2" type="ORF">SAMN05216462_2817</name>
</gene>
<proteinExistence type="predicted"/>
<dbReference type="EMBL" id="FNRF01000005">
    <property type="protein sequence ID" value="SEA84245.1"/>
    <property type="molecule type" value="Genomic_DNA"/>
</dbReference>
<reference evidence="2 3" key="1">
    <citation type="submission" date="2016-10" db="EMBL/GenBank/DDBJ databases">
        <authorList>
            <person name="de Groot N.N."/>
        </authorList>
    </citation>
    <scope>NUCLEOTIDE SEQUENCE [LARGE SCALE GENOMIC DNA]</scope>
    <source>
        <strain evidence="2 3">D31d</strain>
    </source>
</reference>